<gene>
    <name evidence="12" type="ORF">CYY_008324</name>
</gene>
<dbReference type="PROSITE" id="PS50259">
    <property type="entry name" value="G_PROTEIN_RECEP_F3_4"/>
    <property type="match status" value="1"/>
</dbReference>
<comment type="subcellular location">
    <subcellularLocation>
        <location evidence="1">Membrane</location>
        <topology evidence="1">Multi-pass membrane protein</topology>
    </subcellularLocation>
</comment>
<evidence type="ECO:0000313" key="13">
    <source>
        <dbReference type="Proteomes" id="UP000695562"/>
    </source>
</evidence>
<evidence type="ECO:0000256" key="7">
    <source>
        <dbReference type="ARBA" id="ARBA00023180"/>
    </source>
</evidence>
<feature type="transmembrane region" description="Helical" evidence="10">
    <location>
        <begin position="894"/>
        <end position="917"/>
    </location>
</feature>
<feature type="compositionally biased region" description="Low complexity" evidence="9">
    <location>
        <begin position="1417"/>
        <end position="1450"/>
    </location>
</feature>
<evidence type="ECO:0000256" key="9">
    <source>
        <dbReference type="SAM" id="MobiDB-lite"/>
    </source>
</evidence>
<accession>A0A8J4PN46</accession>
<feature type="transmembrane region" description="Helical" evidence="10">
    <location>
        <begin position="776"/>
        <end position="795"/>
    </location>
</feature>
<evidence type="ECO:0000256" key="3">
    <source>
        <dbReference type="ARBA" id="ARBA00022989"/>
    </source>
</evidence>
<evidence type="ECO:0000256" key="10">
    <source>
        <dbReference type="SAM" id="Phobius"/>
    </source>
</evidence>
<evidence type="ECO:0000313" key="12">
    <source>
        <dbReference type="EMBL" id="KAF2070353.1"/>
    </source>
</evidence>
<keyword evidence="3 10" id="KW-1133">Transmembrane helix</keyword>
<reference evidence="12" key="1">
    <citation type="submission" date="2020-01" db="EMBL/GenBank/DDBJ databases">
        <title>Development of genomics and gene disruption for Polysphondylium violaceum indicates a role for the polyketide synthase stlB in stalk morphogenesis.</title>
        <authorList>
            <person name="Narita B."/>
            <person name="Kawabe Y."/>
            <person name="Kin K."/>
            <person name="Saito T."/>
            <person name="Gibbs R."/>
            <person name="Kuspa A."/>
            <person name="Muzny D."/>
            <person name="Queller D."/>
            <person name="Richards S."/>
            <person name="Strassman J."/>
            <person name="Sucgang R."/>
            <person name="Worley K."/>
            <person name="Schaap P."/>
        </authorList>
    </citation>
    <scope>NUCLEOTIDE SEQUENCE</scope>
    <source>
        <strain evidence="12">QSvi11</strain>
    </source>
</reference>
<proteinExistence type="predicted"/>
<dbReference type="InterPro" id="IPR011050">
    <property type="entry name" value="Pectin_lyase_fold/virulence"/>
</dbReference>
<feature type="transmembrane region" description="Helical" evidence="10">
    <location>
        <begin position="937"/>
        <end position="956"/>
    </location>
</feature>
<evidence type="ECO:0000256" key="8">
    <source>
        <dbReference type="ARBA" id="ARBA00023224"/>
    </source>
</evidence>
<dbReference type="GO" id="GO:0007214">
    <property type="term" value="P:gamma-aminobutyric acid signaling pathway"/>
    <property type="evidence" value="ECO:0007669"/>
    <property type="project" value="TreeGrafter"/>
</dbReference>
<feature type="compositionally biased region" description="Low complexity" evidence="9">
    <location>
        <begin position="1313"/>
        <end position="1327"/>
    </location>
</feature>
<feature type="compositionally biased region" description="Low complexity" evidence="9">
    <location>
        <begin position="1217"/>
        <end position="1260"/>
    </location>
</feature>
<feature type="compositionally biased region" description="Low complexity" evidence="9">
    <location>
        <begin position="1067"/>
        <end position="1079"/>
    </location>
</feature>
<feature type="transmembrane region" description="Helical" evidence="10">
    <location>
        <begin position="741"/>
        <end position="764"/>
    </location>
</feature>
<dbReference type="OrthoDB" id="2150267at2759"/>
<feature type="domain" description="G-protein coupled receptors family 3 profile" evidence="11">
    <location>
        <begin position="739"/>
        <end position="991"/>
    </location>
</feature>
<keyword evidence="8" id="KW-0807">Transducer</keyword>
<evidence type="ECO:0000256" key="2">
    <source>
        <dbReference type="ARBA" id="ARBA00022692"/>
    </source>
</evidence>
<keyword evidence="6" id="KW-0675">Receptor</keyword>
<evidence type="ECO:0000256" key="5">
    <source>
        <dbReference type="ARBA" id="ARBA00023136"/>
    </source>
</evidence>
<feature type="compositionally biased region" description="Polar residues" evidence="9">
    <location>
        <begin position="1205"/>
        <end position="1216"/>
    </location>
</feature>
<dbReference type="EMBL" id="AJWJ01000503">
    <property type="protein sequence ID" value="KAF2070353.1"/>
    <property type="molecule type" value="Genomic_DNA"/>
</dbReference>
<feature type="compositionally biased region" description="Polar residues" evidence="9">
    <location>
        <begin position="1055"/>
        <end position="1066"/>
    </location>
</feature>
<dbReference type="InterPro" id="IPR002455">
    <property type="entry name" value="GPCR3_GABA-B"/>
</dbReference>
<feature type="compositionally biased region" description="Low complexity" evidence="9">
    <location>
        <begin position="1175"/>
        <end position="1187"/>
    </location>
</feature>
<keyword evidence="4" id="KW-0297">G-protein coupled receptor</keyword>
<evidence type="ECO:0000256" key="1">
    <source>
        <dbReference type="ARBA" id="ARBA00004141"/>
    </source>
</evidence>
<feature type="transmembrane region" description="Helical" evidence="10">
    <location>
        <begin position="25"/>
        <end position="51"/>
    </location>
</feature>
<dbReference type="SUPFAM" id="SSF51126">
    <property type="entry name" value="Pectin lyase-like"/>
    <property type="match status" value="2"/>
</dbReference>
<keyword evidence="13" id="KW-1185">Reference proteome</keyword>
<dbReference type="GO" id="GO:0004965">
    <property type="term" value="F:G protein-coupled GABA receptor activity"/>
    <property type="evidence" value="ECO:0007669"/>
    <property type="project" value="InterPro"/>
</dbReference>
<feature type="compositionally biased region" description="Polar residues" evidence="9">
    <location>
        <begin position="1463"/>
        <end position="1474"/>
    </location>
</feature>
<feature type="transmembrane region" description="Helical" evidence="10">
    <location>
        <begin position="962"/>
        <end position="984"/>
    </location>
</feature>
<comment type="caution">
    <text evidence="12">The sequence shown here is derived from an EMBL/GenBank/DDBJ whole genome shotgun (WGS) entry which is preliminary data.</text>
</comment>
<dbReference type="PANTHER" id="PTHR10519">
    <property type="entry name" value="GABA-B RECEPTOR"/>
    <property type="match status" value="1"/>
</dbReference>
<keyword evidence="5 10" id="KW-0472">Membrane</keyword>
<feature type="compositionally biased region" description="Polar residues" evidence="9">
    <location>
        <begin position="1274"/>
        <end position="1284"/>
    </location>
</feature>
<feature type="compositionally biased region" description="Low complexity" evidence="9">
    <location>
        <begin position="1337"/>
        <end position="1350"/>
    </location>
</feature>
<evidence type="ECO:0000256" key="4">
    <source>
        <dbReference type="ARBA" id="ARBA00023040"/>
    </source>
</evidence>
<dbReference type="Proteomes" id="UP000695562">
    <property type="component" value="Unassembled WGS sequence"/>
</dbReference>
<feature type="compositionally biased region" description="Low complexity" evidence="9">
    <location>
        <begin position="1132"/>
        <end position="1143"/>
    </location>
</feature>
<feature type="compositionally biased region" description="Gly residues" evidence="9">
    <location>
        <begin position="1109"/>
        <end position="1120"/>
    </location>
</feature>
<protein>
    <recommendedName>
        <fullName evidence="11">G-protein coupled receptors family 3 profile domain-containing protein</fullName>
    </recommendedName>
</protein>
<dbReference type="GO" id="GO:0038039">
    <property type="term" value="C:G protein-coupled receptor heterodimeric complex"/>
    <property type="evidence" value="ECO:0007669"/>
    <property type="project" value="TreeGrafter"/>
</dbReference>
<feature type="transmembrane region" description="Helical" evidence="10">
    <location>
        <begin position="847"/>
        <end position="870"/>
    </location>
</feature>
<feature type="compositionally biased region" description="Low complexity" evidence="9">
    <location>
        <begin position="1285"/>
        <end position="1294"/>
    </location>
</feature>
<feature type="compositionally biased region" description="Polar residues" evidence="9">
    <location>
        <begin position="1351"/>
        <end position="1382"/>
    </location>
</feature>
<evidence type="ECO:0000256" key="6">
    <source>
        <dbReference type="ARBA" id="ARBA00023170"/>
    </source>
</evidence>
<feature type="compositionally biased region" description="Low complexity" evidence="9">
    <location>
        <begin position="1383"/>
        <end position="1394"/>
    </location>
</feature>
<name>A0A8J4PN46_9MYCE</name>
<evidence type="ECO:0000259" key="11">
    <source>
        <dbReference type="PROSITE" id="PS50259"/>
    </source>
</evidence>
<dbReference type="InterPro" id="IPR017978">
    <property type="entry name" value="GPCR_3_C"/>
</dbReference>
<keyword evidence="7" id="KW-0325">Glycoprotein</keyword>
<sequence length="1474" mass="163375">MNTLNLDKDPQQQQKQEKQKRIYRFTFSSIWIMKYNILVLLIIFYSFGFILSDDVFYLKPKGSGSTGDCGYRADNPCDDLTTLLPRIRVNFNTTVILESGIYTGNFDYQLTNYTLTIIGKGPTNTIIDLERKQRFMTITITTLNIYGVSFINGFTNESLDGGAAISSVYSFVCLENVHFRDCSSEAPGGALNIYNSEANMTNCRFINNRSNSGGAIIFYLTNSRVYDCVFKENSAKQEGKGGAMEIFISTIDIINSVFAYNLSPYSGAIDMVGGNLTVRSSIFVKNQSNIGGAFGSYFISQSSFVSCIFEKNSANNTGGFGFLTAQSLSIFSLCKFIDNFAPNSAILETHSISPVLFESCTFRGNVETTVQISLFDNYCFMKAQDCYFHNLSGVLIYADSVSNILIEGSKFTDIQNRVIDVGNQADILLISSVFKDIEISDYLIALSNGKIITYDVLFDNITSLAIIRSTLGGTIDIVNTTMSYNNVTYGLIYIEYKYTLYIERSFFLYNSGSFRGCIVAADHTGSEIIFKSVFIGNQSPYGPIIFFSTPTIARITEEPSMFTDITFIDNYASIAGALVYFSDNISIPDISCTNCTYTNNTARYGELVNSSFYKFNVSMPTILYPHQEIVILVNALDYFDNLIRGSSDLGFFAIACSDSYVEGSLFSVLNENGTATFNVRISSFPGTTCNLTILSVPTPSKLGPTVILITFIDCNSDRELVEVNSIFYCLCTVDTPTFVKFVLGVIALILALMLIASGVISLKYRKKRVIRYSNPLFLIIILIGCLVYLVLIPVMYSTSSASCKIRFPIIIFALSMVSSSVFVKQFRIWKLIKDIQLLRETNVENKYLLQFVSLLMIVPVLIIIVSFFALPTKETVKYDTEKVTITHYCTFDYYFIYIIIFLIYQMGILFFGCYLVIVCRKFRSVPGTFNEATYIGILIYNYTVVIIVAVPLSFVFHQNPLANFLILSISCLVFVFSTIALLFIPKFHFLIRNKVIISSLEKLIKEQEVIVQRNKDILSFYELYLSEERPNGLENPSTPYQLRNRRPNQQSNLATFSSEDSSIATNSSSSPYTLSSSIDSGDDDDSPDFNQHLYPITNTIISKRRAKEGGGGGSGSGGGSKSKRHKKKKDINNNNYNSNTGTTTRKRSKGIIAATTTSSRSLPSSPNPINRDENTSSPTNTNTSKPPQDAVGKLKSKSISFLSLPNSPHMNRNQDTPSSSSSSASPSSLYMSPPAVSSSSPSQLTSPTTSTSTISSDNSPDLNAEINPYLKPNSMKNITRSTTNQQQQQQQQQQPKPKSKTKHISDKNQRKPSTTSNDINNNNNSSNQGVKLKKQKSISSNTSSISSDNSPDLNQDFNPYLQTNSTKSVGTVTQRKTPTIQKNNNSSSNNNNNNREIRNPLLSPLSISQPIVRDEPPSVSSPSPSPSTQTSPTTTTTTTTTSTISSDNSPDLNAEVNPYLKPNSMNNITNPKNQ</sequence>
<dbReference type="Pfam" id="PF00003">
    <property type="entry name" value="7tm_3"/>
    <property type="match status" value="1"/>
</dbReference>
<keyword evidence="2 10" id="KW-0812">Transmembrane</keyword>
<dbReference type="PANTHER" id="PTHR10519:SF66">
    <property type="entry name" value="METABOTROPIC GLUTAMATE RECEPTOR-LIKE PROTEIN P"/>
    <property type="match status" value="1"/>
</dbReference>
<feature type="region of interest" description="Disordered" evidence="9">
    <location>
        <begin position="1055"/>
        <end position="1474"/>
    </location>
</feature>
<dbReference type="CDD" id="cd15047">
    <property type="entry name" value="7tmC_GABA-B-like"/>
    <property type="match status" value="1"/>
</dbReference>
<organism evidence="12 13">
    <name type="scientific">Polysphondylium violaceum</name>
    <dbReference type="NCBI Taxonomy" id="133409"/>
    <lineage>
        <taxon>Eukaryota</taxon>
        <taxon>Amoebozoa</taxon>
        <taxon>Evosea</taxon>
        <taxon>Eumycetozoa</taxon>
        <taxon>Dictyostelia</taxon>
        <taxon>Dictyosteliales</taxon>
        <taxon>Dictyosteliaceae</taxon>
        <taxon>Polysphondylium</taxon>
    </lineage>
</organism>
<feature type="compositionally biased region" description="Low complexity" evidence="9">
    <location>
        <begin position="1155"/>
        <end position="1168"/>
    </location>
</feature>